<comment type="caution">
    <text evidence="2">The sequence shown here is derived from an EMBL/GenBank/DDBJ whole genome shotgun (WGS) entry which is preliminary data.</text>
</comment>
<feature type="transmembrane region" description="Helical" evidence="1">
    <location>
        <begin position="208"/>
        <end position="228"/>
    </location>
</feature>
<organism evidence="2 3">
    <name type="scientific">Leifsonia tongyongensis</name>
    <dbReference type="NCBI Taxonomy" id="1268043"/>
    <lineage>
        <taxon>Bacteria</taxon>
        <taxon>Bacillati</taxon>
        <taxon>Actinomycetota</taxon>
        <taxon>Actinomycetes</taxon>
        <taxon>Micrococcales</taxon>
        <taxon>Microbacteriaceae</taxon>
        <taxon>Leifsonia</taxon>
    </lineage>
</organism>
<keyword evidence="1" id="KW-0472">Membrane</keyword>
<gene>
    <name evidence="2" type="ORF">G3T36_00215</name>
</gene>
<evidence type="ECO:0008006" key="4">
    <source>
        <dbReference type="Google" id="ProtNLM"/>
    </source>
</evidence>
<evidence type="ECO:0000313" key="3">
    <source>
        <dbReference type="Proteomes" id="UP000474967"/>
    </source>
</evidence>
<feature type="transmembrane region" description="Helical" evidence="1">
    <location>
        <begin position="57"/>
        <end position="80"/>
    </location>
</feature>
<evidence type="ECO:0000256" key="1">
    <source>
        <dbReference type="SAM" id="Phobius"/>
    </source>
</evidence>
<dbReference type="AlphaFoldDB" id="A0A6L9XSJ5"/>
<accession>A0A6L9XSJ5</accession>
<reference evidence="2 3" key="1">
    <citation type="journal article" date="2014" name="J. Microbiol.">
        <title>Diaminobutyricibacter tongyongensis gen. nov., sp. nov. and Homoserinibacter gongjuensis gen. nov., sp. nov. belong to the family Microbacteriaceae.</title>
        <authorList>
            <person name="Kim S.J."/>
            <person name="Ahn J.H."/>
            <person name="Weon H.Y."/>
            <person name="Hamada M."/>
            <person name="Suzuki K."/>
            <person name="Kwon S.W."/>
        </authorList>
    </citation>
    <scope>NUCLEOTIDE SEQUENCE [LARGE SCALE GENOMIC DNA]</scope>
    <source>
        <strain evidence="2 3">NBRC 108724</strain>
    </source>
</reference>
<keyword evidence="1" id="KW-1133">Transmembrane helix</keyword>
<dbReference type="EMBL" id="JAAGWY010000001">
    <property type="protein sequence ID" value="NEN04286.1"/>
    <property type="molecule type" value="Genomic_DNA"/>
</dbReference>
<feature type="transmembrane region" description="Helical" evidence="1">
    <location>
        <begin position="274"/>
        <end position="296"/>
    </location>
</feature>
<dbReference type="Proteomes" id="UP000474967">
    <property type="component" value="Unassembled WGS sequence"/>
</dbReference>
<dbReference type="InterPro" id="IPR009339">
    <property type="entry name" value="DUF998"/>
</dbReference>
<dbReference type="RefSeq" id="WP_163287434.1">
    <property type="nucleotide sequence ID" value="NZ_JAAGWY010000001.1"/>
</dbReference>
<dbReference type="Pfam" id="PF06197">
    <property type="entry name" value="DUF998"/>
    <property type="match status" value="1"/>
</dbReference>
<feature type="transmembrane region" description="Helical" evidence="1">
    <location>
        <begin position="329"/>
        <end position="348"/>
    </location>
</feature>
<sequence>MSRTQSLGQVFRAPAESRQTLESAALIVGAAVFVIAAVIAAITFGGKDLPISGPGSLGQFVAIVGGITGFVVFIFGRLVMRTRKSRLGALENAEYDAAGVRLRWYDVAALALAHGVIAILAWTGLAALLGISFKGALVFTFSAIVLAGVATALTSYVVFLSSVHLSAMLLSLVLAAFIVSGAITSMMSATDPLWWQKNLSTLGIGNDISSLAFNVTLIIAGIMVTTIAHYATAPLPASTRAEARGRTLVRVGLMVIGILLALVGAFPLDRSETIHNYSASGMAVVYVALVIAFPWLVPSIPRVFVVLGYVYVGVIVVLAVFFISGYYNLTAVELVAFTLIFSWLIVLLRNTGEPTDAPQRV</sequence>
<evidence type="ECO:0000313" key="2">
    <source>
        <dbReference type="EMBL" id="NEN04286.1"/>
    </source>
</evidence>
<feature type="transmembrane region" description="Helical" evidence="1">
    <location>
        <begin position="21"/>
        <end position="45"/>
    </location>
</feature>
<name>A0A6L9XSJ5_9MICO</name>
<proteinExistence type="predicted"/>
<keyword evidence="3" id="KW-1185">Reference proteome</keyword>
<feature type="transmembrane region" description="Helical" evidence="1">
    <location>
        <begin position="303"/>
        <end position="323"/>
    </location>
</feature>
<feature type="transmembrane region" description="Helical" evidence="1">
    <location>
        <begin position="167"/>
        <end position="188"/>
    </location>
</feature>
<feature type="transmembrane region" description="Helical" evidence="1">
    <location>
        <begin position="107"/>
        <end position="131"/>
    </location>
</feature>
<protein>
    <recommendedName>
        <fullName evidence="4">DUF998 domain-containing protein</fullName>
    </recommendedName>
</protein>
<keyword evidence="1" id="KW-0812">Transmembrane</keyword>
<feature type="transmembrane region" description="Helical" evidence="1">
    <location>
        <begin position="137"/>
        <end position="160"/>
    </location>
</feature>
<feature type="transmembrane region" description="Helical" evidence="1">
    <location>
        <begin position="248"/>
        <end position="268"/>
    </location>
</feature>